<feature type="binding site" evidence="6">
    <location>
        <position position="94"/>
    </location>
    <ligand>
        <name>ATP</name>
        <dbReference type="ChEBI" id="CHEBI:30616"/>
    </ligand>
</feature>
<dbReference type="PROSITE" id="PS50975">
    <property type="entry name" value="ATP_GRASP"/>
    <property type="match status" value="1"/>
</dbReference>
<dbReference type="GO" id="GO:0006104">
    <property type="term" value="P:succinyl-CoA metabolic process"/>
    <property type="evidence" value="ECO:0007669"/>
    <property type="project" value="TreeGrafter"/>
</dbReference>
<dbReference type="GO" id="GO:0004775">
    <property type="term" value="F:succinate-CoA ligase (ADP-forming) activity"/>
    <property type="evidence" value="ECO:0007669"/>
    <property type="project" value="UniProtKB-UniRule"/>
</dbReference>
<evidence type="ECO:0000256" key="4">
    <source>
        <dbReference type="ARBA" id="ARBA00022741"/>
    </source>
</evidence>
<dbReference type="PIRSF" id="PIRSF001554">
    <property type="entry name" value="SucCS_beta"/>
    <property type="match status" value="1"/>
</dbReference>
<evidence type="ECO:0000256" key="6">
    <source>
        <dbReference type="HAMAP-Rule" id="MF_00558"/>
    </source>
</evidence>
<dbReference type="NCBIfam" id="NF001913">
    <property type="entry name" value="PRK00696.1"/>
    <property type="match status" value="1"/>
</dbReference>
<keyword evidence="6 7" id="KW-0067">ATP-binding</keyword>
<dbReference type="SUPFAM" id="SSF52210">
    <property type="entry name" value="Succinyl-CoA synthetase domains"/>
    <property type="match status" value="1"/>
</dbReference>
<evidence type="ECO:0000256" key="5">
    <source>
        <dbReference type="ARBA" id="ARBA00022842"/>
    </source>
</evidence>
<dbReference type="InterPro" id="IPR011761">
    <property type="entry name" value="ATP-grasp"/>
</dbReference>
<dbReference type="Pfam" id="PF08442">
    <property type="entry name" value="ATP-grasp_2"/>
    <property type="match status" value="1"/>
</dbReference>
<dbReference type="Gene3D" id="3.30.1490.20">
    <property type="entry name" value="ATP-grasp fold, A domain"/>
    <property type="match status" value="1"/>
</dbReference>
<dbReference type="PANTHER" id="PTHR11815:SF10">
    <property type="entry name" value="SUCCINATE--COA LIGASE [GDP-FORMING] SUBUNIT BETA, MITOCHONDRIAL"/>
    <property type="match status" value="1"/>
</dbReference>
<dbReference type="Pfam" id="PF00549">
    <property type="entry name" value="Ligase_CoA"/>
    <property type="match status" value="1"/>
</dbReference>
<feature type="binding site" evidence="6">
    <location>
        <begin position="310"/>
        <end position="312"/>
    </location>
    <ligand>
        <name>substrate</name>
        <note>ligand shared with subunit alpha</note>
    </ligand>
</feature>
<comment type="function">
    <text evidence="6">Succinyl-CoA synthetase functions in the citric acid cycle (TCA), coupling the hydrolysis of succinyl-CoA to the synthesis of either ATP or GTP and thus represents the only step of substrate-level phosphorylation in the TCA. The beta subunit provides nucleotide specificity of the enzyme and binds the substrate succinate, while the binding sites for coenzyme A and phosphate are found in the alpha subunit.</text>
</comment>
<dbReference type="InterPro" id="IPR016102">
    <property type="entry name" value="Succinyl-CoA_synth-like"/>
</dbReference>
<feature type="binding site" evidence="6">
    <location>
        <begin position="52"/>
        <end position="54"/>
    </location>
    <ligand>
        <name>ATP</name>
        <dbReference type="ChEBI" id="CHEBI:30616"/>
    </ligand>
</feature>
<dbReference type="Gene3D" id="3.40.50.261">
    <property type="entry name" value="Succinyl-CoA synthetase domains"/>
    <property type="match status" value="1"/>
</dbReference>
<dbReference type="FunFam" id="3.40.50.261:FF:000001">
    <property type="entry name" value="Succinate--CoA ligase [ADP-forming] subunit beta"/>
    <property type="match status" value="1"/>
</dbReference>
<feature type="binding site" evidence="6">
    <location>
        <position position="99"/>
    </location>
    <ligand>
        <name>ATP</name>
        <dbReference type="ChEBI" id="CHEBI:30616"/>
    </ligand>
</feature>
<gene>
    <name evidence="6" type="primary">sucC</name>
    <name evidence="9" type="ORF">ENM11_06565</name>
</gene>
<proteinExistence type="inferred from homology"/>
<feature type="binding site" evidence="6">
    <location>
        <position position="191"/>
    </location>
    <ligand>
        <name>Mg(2+)</name>
        <dbReference type="ChEBI" id="CHEBI:18420"/>
    </ligand>
</feature>
<keyword evidence="1 6" id="KW-0816">Tricarboxylic acid cycle</keyword>
<comment type="pathway">
    <text evidence="6">Carbohydrate metabolism; tricarboxylic acid cycle; succinate from succinyl-CoA (ligase route): step 1/1.</text>
</comment>
<dbReference type="HAMAP" id="MF_00558">
    <property type="entry name" value="Succ_CoA_beta"/>
    <property type="match status" value="1"/>
</dbReference>
<comment type="subunit">
    <text evidence="6">Heterotetramer of two alpha and two beta subunits.</text>
</comment>
<keyword evidence="3 6" id="KW-0479">Metal-binding</keyword>
<dbReference type="InterPro" id="IPR017866">
    <property type="entry name" value="Succ-CoA_synthase_bsu_CS"/>
</dbReference>
<dbReference type="InterPro" id="IPR013815">
    <property type="entry name" value="ATP_grasp_subdomain_1"/>
</dbReference>
<dbReference type="Gene3D" id="3.30.470.20">
    <property type="entry name" value="ATP-grasp fold, B domain"/>
    <property type="match status" value="1"/>
</dbReference>
<dbReference type="FunFam" id="3.30.470.20:FF:000002">
    <property type="entry name" value="Succinate--CoA ligase [ADP-forming] subunit beta"/>
    <property type="match status" value="1"/>
</dbReference>
<dbReference type="EC" id="6.2.1.5" evidence="6"/>
<evidence type="ECO:0000259" key="8">
    <source>
        <dbReference type="PROSITE" id="PS50975"/>
    </source>
</evidence>
<comment type="catalytic activity">
    <reaction evidence="6">
        <text>succinate + ATP + CoA = succinyl-CoA + ADP + phosphate</text>
        <dbReference type="Rhea" id="RHEA:17661"/>
        <dbReference type="ChEBI" id="CHEBI:30031"/>
        <dbReference type="ChEBI" id="CHEBI:30616"/>
        <dbReference type="ChEBI" id="CHEBI:43474"/>
        <dbReference type="ChEBI" id="CHEBI:57287"/>
        <dbReference type="ChEBI" id="CHEBI:57292"/>
        <dbReference type="ChEBI" id="CHEBI:456216"/>
        <dbReference type="EC" id="6.2.1.5"/>
    </reaction>
</comment>
<sequence>MKLYEFEGRQLFERYGIPVGYYTVVRDSDAARLAAEKIGGKVVVKAQVLVAGRGKAGGVKVAETPEKAAEIASQMLGSTLKGEKVEQLIIAPYTEISKELYLGIIVDRFKRSPLVIASAKGGVEIEELARKSPEHVLKIEVNPLLGLGGYHVRKVVGFLGLDGVLGEEAGRILRGLYRLFVEMDCELAEINPLALTSDGKLLAIDSKVILDENALYRHREFAKPSTSSGFEEEARKLGFTAVELDGDIGIIGNGAGLTMATMDMVMLKGGKPANFLDVGGGAAEDVVEKASRLLLTHPRVRVLFVNILGGITRCDEVARGLVSAYKAVGSGKKIVVRMMGTNEDEGKRILRENGIFPYDSMEEAAEKAASFAR</sequence>
<reference evidence="9" key="1">
    <citation type="journal article" date="2020" name="mSystems">
        <title>Genome- and Community-Level Interaction Insights into Carbon Utilization and Element Cycling Functions of Hydrothermarchaeota in Hydrothermal Sediment.</title>
        <authorList>
            <person name="Zhou Z."/>
            <person name="Liu Y."/>
            <person name="Xu W."/>
            <person name="Pan J."/>
            <person name="Luo Z.H."/>
            <person name="Li M."/>
        </authorList>
    </citation>
    <scope>NUCLEOTIDE SEQUENCE [LARGE SCALE GENOMIC DNA]</scope>
    <source>
        <strain evidence="9">SpSt-1056</strain>
    </source>
</reference>
<dbReference type="EMBL" id="DRWN01000055">
    <property type="protein sequence ID" value="HHK68796.1"/>
    <property type="molecule type" value="Genomic_DNA"/>
</dbReference>
<dbReference type="UniPathway" id="UPA00223">
    <property type="reaction ID" value="UER00999"/>
</dbReference>
<dbReference type="PANTHER" id="PTHR11815">
    <property type="entry name" value="SUCCINYL-COA SYNTHETASE BETA CHAIN"/>
    <property type="match status" value="1"/>
</dbReference>
<evidence type="ECO:0000313" key="9">
    <source>
        <dbReference type="EMBL" id="HHK68796.1"/>
    </source>
</evidence>
<dbReference type="GO" id="GO:0042709">
    <property type="term" value="C:succinate-CoA ligase complex"/>
    <property type="evidence" value="ECO:0007669"/>
    <property type="project" value="TreeGrafter"/>
</dbReference>
<feature type="binding site" evidence="6">
    <location>
        <position position="205"/>
    </location>
    <ligand>
        <name>Mg(2+)</name>
        <dbReference type="ChEBI" id="CHEBI:18420"/>
    </ligand>
</feature>
<dbReference type="InterPro" id="IPR005809">
    <property type="entry name" value="Succ_CoA_ligase-like_bsu"/>
</dbReference>
<evidence type="ECO:0000256" key="1">
    <source>
        <dbReference type="ARBA" id="ARBA00022532"/>
    </source>
</evidence>
<dbReference type="PROSITE" id="PS01217">
    <property type="entry name" value="SUCCINYL_COA_LIG_3"/>
    <property type="match status" value="1"/>
</dbReference>
<keyword evidence="4 6" id="KW-0547">Nucleotide-binding</keyword>
<comment type="cofactor">
    <cofactor evidence="6">
        <name>Mg(2+)</name>
        <dbReference type="ChEBI" id="CHEBI:18420"/>
    </cofactor>
    <text evidence="6">Binds 1 Mg(2+) ion per subunit.</text>
</comment>
<keyword evidence="5 6" id="KW-0460">Magnesium</keyword>
<name>A0A7C5LEP5_CALS0</name>
<feature type="binding site" evidence="6">
    <location>
        <position position="253"/>
    </location>
    <ligand>
        <name>substrate</name>
        <note>ligand shared with subunit alpha</note>
    </ligand>
</feature>
<dbReference type="NCBIfam" id="TIGR01016">
    <property type="entry name" value="sucCoAbeta"/>
    <property type="match status" value="1"/>
</dbReference>
<dbReference type="GO" id="GO:0005524">
    <property type="term" value="F:ATP binding"/>
    <property type="evidence" value="ECO:0007669"/>
    <property type="project" value="UniProtKB-UniRule"/>
</dbReference>
<comment type="catalytic activity">
    <reaction evidence="6">
        <text>GTP + succinate + CoA = succinyl-CoA + GDP + phosphate</text>
        <dbReference type="Rhea" id="RHEA:22120"/>
        <dbReference type="ChEBI" id="CHEBI:30031"/>
        <dbReference type="ChEBI" id="CHEBI:37565"/>
        <dbReference type="ChEBI" id="CHEBI:43474"/>
        <dbReference type="ChEBI" id="CHEBI:57287"/>
        <dbReference type="ChEBI" id="CHEBI:57292"/>
        <dbReference type="ChEBI" id="CHEBI:58189"/>
    </reaction>
</comment>
<feature type="binding site" evidence="6">
    <location>
        <position position="45"/>
    </location>
    <ligand>
        <name>ATP</name>
        <dbReference type="ChEBI" id="CHEBI:30616"/>
    </ligand>
</feature>
<dbReference type="AlphaFoldDB" id="A0A7C5LEP5"/>
<comment type="similarity">
    <text evidence="6">Belongs to the succinate/malate CoA ligase beta subunit family.</text>
</comment>
<dbReference type="InterPro" id="IPR013650">
    <property type="entry name" value="ATP-grasp_succ-CoA_synth-type"/>
</dbReference>
<dbReference type="GO" id="GO:0006099">
    <property type="term" value="P:tricarboxylic acid cycle"/>
    <property type="evidence" value="ECO:0007669"/>
    <property type="project" value="UniProtKB-UniRule"/>
</dbReference>
<dbReference type="InterPro" id="IPR005811">
    <property type="entry name" value="SUCC_ACL_C"/>
</dbReference>
<dbReference type="SUPFAM" id="SSF56059">
    <property type="entry name" value="Glutathione synthetase ATP-binding domain-like"/>
    <property type="match status" value="1"/>
</dbReference>
<comment type="caution">
    <text evidence="6">Lacks conserved residue(s) required for the propagation of feature annotation.</text>
</comment>
<keyword evidence="2 6" id="KW-0436">Ligase</keyword>
<evidence type="ECO:0000256" key="7">
    <source>
        <dbReference type="PROSITE-ProRule" id="PRU00409"/>
    </source>
</evidence>
<organism evidence="9">
    <name type="scientific">Caldiarchaeum subterraneum</name>
    <dbReference type="NCBI Taxonomy" id="311458"/>
    <lineage>
        <taxon>Archaea</taxon>
        <taxon>Nitrososphaerota</taxon>
        <taxon>Candidatus Caldarchaeales</taxon>
        <taxon>Candidatus Caldarchaeaceae</taxon>
        <taxon>Candidatus Caldarchaeum</taxon>
    </lineage>
</organism>
<comment type="caution">
    <text evidence="9">The sequence shown here is derived from an EMBL/GenBank/DDBJ whole genome shotgun (WGS) entry which is preliminary data.</text>
</comment>
<evidence type="ECO:0000256" key="3">
    <source>
        <dbReference type="ARBA" id="ARBA00022723"/>
    </source>
</evidence>
<accession>A0A7C5LEP5</accession>
<feature type="domain" description="ATP-grasp" evidence="8">
    <location>
        <begin position="9"/>
        <end position="219"/>
    </location>
</feature>
<evidence type="ECO:0000256" key="2">
    <source>
        <dbReference type="ARBA" id="ARBA00022598"/>
    </source>
</evidence>
<dbReference type="GO" id="GO:0000287">
    <property type="term" value="F:magnesium ion binding"/>
    <property type="evidence" value="ECO:0007669"/>
    <property type="project" value="UniProtKB-UniRule"/>
</dbReference>
<protein>
    <recommendedName>
        <fullName evidence="6">Succinate--CoA ligase [ADP-forming] subunit beta</fullName>
        <ecNumber evidence="6">6.2.1.5</ecNumber>
    </recommendedName>
    <alternativeName>
        <fullName evidence="6">Succinyl-CoA synthetase subunit beta</fullName>
        <shortName evidence="6">SCS-beta</shortName>
    </alternativeName>
</protein>